<evidence type="ECO:0000256" key="7">
    <source>
        <dbReference type="ARBA" id="ARBA00023136"/>
    </source>
</evidence>
<evidence type="ECO:0000256" key="2">
    <source>
        <dbReference type="ARBA" id="ARBA00010892"/>
    </source>
</evidence>
<dbReference type="GO" id="GO:0012505">
    <property type="term" value="C:endomembrane system"/>
    <property type="evidence" value="ECO:0007669"/>
    <property type="project" value="UniProtKB-SubCell"/>
</dbReference>
<evidence type="ECO:0000256" key="1">
    <source>
        <dbReference type="ARBA" id="ARBA00004127"/>
    </source>
</evidence>
<dbReference type="InterPro" id="IPR004688">
    <property type="entry name" value="Ni/Co_transpt"/>
</dbReference>
<feature type="transmembrane region" description="Helical" evidence="8">
    <location>
        <begin position="86"/>
        <end position="108"/>
    </location>
</feature>
<organism evidence="9 10">
    <name type="scientific">Plectosphaerella plurivora</name>
    <dbReference type="NCBI Taxonomy" id="936078"/>
    <lineage>
        <taxon>Eukaryota</taxon>
        <taxon>Fungi</taxon>
        <taxon>Dikarya</taxon>
        <taxon>Ascomycota</taxon>
        <taxon>Pezizomycotina</taxon>
        <taxon>Sordariomycetes</taxon>
        <taxon>Hypocreomycetidae</taxon>
        <taxon>Glomerellales</taxon>
        <taxon>Plectosphaerellaceae</taxon>
        <taxon>Plectosphaerella</taxon>
    </lineage>
</organism>
<keyword evidence="6 8" id="KW-1133">Transmembrane helix</keyword>
<evidence type="ECO:0000313" key="9">
    <source>
        <dbReference type="EMBL" id="KAH6693496.1"/>
    </source>
</evidence>
<evidence type="ECO:0000256" key="6">
    <source>
        <dbReference type="ARBA" id="ARBA00022989"/>
    </source>
</evidence>
<comment type="subcellular location">
    <subcellularLocation>
        <location evidence="8">Cell membrane</location>
        <topology evidence="8">Multi-pass membrane protein</topology>
    </subcellularLocation>
    <subcellularLocation>
        <location evidence="1">Endomembrane system</location>
        <topology evidence="1">Multi-pass membrane protein</topology>
    </subcellularLocation>
</comment>
<dbReference type="Pfam" id="PF03824">
    <property type="entry name" value="NicO"/>
    <property type="match status" value="1"/>
</dbReference>
<evidence type="ECO:0000256" key="8">
    <source>
        <dbReference type="RuleBase" id="RU362101"/>
    </source>
</evidence>
<comment type="similarity">
    <text evidence="2 8">Belongs to the NiCoT transporter (TC 2.A.52) family.</text>
</comment>
<feature type="transmembrane region" description="Helical" evidence="8">
    <location>
        <begin position="284"/>
        <end position="311"/>
    </location>
</feature>
<keyword evidence="10" id="KW-1185">Reference proteome</keyword>
<keyword evidence="4" id="KW-0533">Nickel</keyword>
<dbReference type="GO" id="GO:0015099">
    <property type="term" value="F:nickel cation transmembrane transporter activity"/>
    <property type="evidence" value="ECO:0007669"/>
    <property type="project" value="UniProtKB-UniRule"/>
</dbReference>
<comment type="caution">
    <text evidence="9">The sequence shown here is derived from an EMBL/GenBank/DDBJ whole genome shotgun (WGS) entry which is preliminary data.</text>
</comment>
<feature type="transmembrane region" description="Helical" evidence="8">
    <location>
        <begin position="243"/>
        <end position="272"/>
    </location>
</feature>
<evidence type="ECO:0000256" key="5">
    <source>
        <dbReference type="ARBA" id="ARBA00022692"/>
    </source>
</evidence>
<dbReference type="PANTHER" id="PTHR31611:SF0">
    <property type="entry name" value="HIGH-AFFINITY NICKEL TRANSPORT PROTEIN NIC1"/>
    <property type="match status" value="1"/>
</dbReference>
<feature type="transmembrane region" description="Helical" evidence="8">
    <location>
        <begin position="128"/>
        <end position="149"/>
    </location>
</feature>
<dbReference type="OrthoDB" id="5197598at2759"/>
<dbReference type="AlphaFoldDB" id="A0A9P8VI41"/>
<reference evidence="9" key="1">
    <citation type="journal article" date="2021" name="Nat. Commun.">
        <title>Genetic determinants of endophytism in the Arabidopsis root mycobiome.</title>
        <authorList>
            <person name="Mesny F."/>
            <person name="Miyauchi S."/>
            <person name="Thiergart T."/>
            <person name="Pickel B."/>
            <person name="Atanasova L."/>
            <person name="Karlsson M."/>
            <person name="Huettel B."/>
            <person name="Barry K.W."/>
            <person name="Haridas S."/>
            <person name="Chen C."/>
            <person name="Bauer D."/>
            <person name="Andreopoulos W."/>
            <person name="Pangilinan J."/>
            <person name="LaButti K."/>
            <person name="Riley R."/>
            <person name="Lipzen A."/>
            <person name="Clum A."/>
            <person name="Drula E."/>
            <person name="Henrissat B."/>
            <person name="Kohler A."/>
            <person name="Grigoriev I.V."/>
            <person name="Martin F.M."/>
            <person name="Hacquard S."/>
        </authorList>
    </citation>
    <scope>NUCLEOTIDE SEQUENCE</scope>
    <source>
        <strain evidence="9">MPI-SDFR-AT-0117</strain>
    </source>
</reference>
<protein>
    <recommendedName>
        <fullName evidence="8">Nickel/cobalt efflux system</fullName>
    </recommendedName>
</protein>
<dbReference type="Proteomes" id="UP000770015">
    <property type="component" value="Unassembled WGS sequence"/>
</dbReference>
<evidence type="ECO:0000256" key="3">
    <source>
        <dbReference type="ARBA" id="ARBA00022448"/>
    </source>
</evidence>
<keyword evidence="3 8" id="KW-0813">Transport</keyword>
<proteinExistence type="inferred from homology"/>
<accession>A0A9P8VI41</accession>
<sequence>MARLRFPTPPFLRDLPPQSTRIIGFLISVNVVLWILTVLILFRQPKLLSPAALSYVLGLRHALDADHISAIDLMTRRLIATGQRPVSVGTFFSLGHSTVVIVTCIVVAATSGALRDRFDGLARVGNIVGTAVSATFLLILSAGNGWVLYRLVQRLRESLEEERTRARADAEGDDSASDDDAAQNLKLEGEGFLASIFKKVFRVVDRPWKMFPLGILFGLGFDTSSEIAILGLSSVHGAQGTNIWLILIFPILFTAGMCMLDTTDGALMMALYTSKAFSRDHIAILYYSIVLTGITVFVSAFIGLVQLLTLIQNLWDLEGGFWDFIEAIGDSFDIIGACICGLFLAIGISSVIVYRPWRRRIERQLHADRRVEAVGDDEEHEGRLSEEPLLGRR</sequence>
<feature type="transmembrane region" description="Helical" evidence="8">
    <location>
        <begin position="211"/>
        <end position="231"/>
    </location>
</feature>
<dbReference type="GO" id="GO:0005886">
    <property type="term" value="C:plasma membrane"/>
    <property type="evidence" value="ECO:0007669"/>
    <property type="project" value="UniProtKB-SubCell"/>
</dbReference>
<dbReference type="EMBL" id="JAGSXJ010000003">
    <property type="protein sequence ID" value="KAH6693496.1"/>
    <property type="molecule type" value="Genomic_DNA"/>
</dbReference>
<keyword evidence="7 8" id="KW-0472">Membrane</keyword>
<evidence type="ECO:0000256" key="4">
    <source>
        <dbReference type="ARBA" id="ARBA00022596"/>
    </source>
</evidence>
<feature type="transmembrane region" description="Helical" evidence="8">
    <location>
        <begin position="20"/>
        <end position="42"/>
    </location>
</feature>
<name>A0A9P8VI41_9PEZI</name>
<keyword evidence="5 8" id="KW-0812">Transmembrane</keyword>
<gene>
    <name evidence="9" type="ORF">F5X68DRAFT_273112</name>
</gene>
<evidence type="ECO:0000313" key="10">
    <source>
        <dbReference type="Proteomes" id="UP000770015"/>
    </source>
</evidence>
<feature type="transmembrane region" description="Helical" evidence="8">
    <location>
        <begin position="331"/>
        <end position="354"/>
    </location>
</feature>
<dbReference type="InterPro" id="IPR011541">
    <property type="entry name" value="Ni/Co_transpt_high_affinity"/>
</dbReference>
<dbReference type="PANTHER" id="PTHR31611">
    <property type="entry name" value="HIGH-AFFINITY NICKEL TRANSPORT PROTEIN NIC1"/>
    <property type="match status" value="1"/>
</dbReference>